<dbReference type="Pfam" id="PF00571">
    <property type="entry name" value="CBS"/>
    <property type="match status" value="1"/>
</dbReference>
<dbReference type="InterPro" id="IPR046342">
    <property type="entry name" value="CBS_dom_sf"/>
</dbReference>
<accession>A0AAN8TYP5</accession>
<dbReference type="Proteomes" id="UP001371456">
    <property type="component" value="Unassembled WGS sequence"/>
</dbReference>
<organism evidence="7 8">
    <name type="scientific">Solanum bulbocastanum</name>
    <name type="common">Wild potato</name>
    <dbReference type="NCBI Taxonomy" id="147425"/>
    <lineage>
        <taxon>Eukaryota</taxon>
        <taxon>Viridiplantae</taxon>
        <taxon>Streptophyta</taxon>
        <taxon>Embryophyta</taxon>
        <taxon>Tracheophyta</taxon>
        <taxon>Spermatophyta</taxon>
        <taxon>Magnoliopsida</taxon>
        <taxon>eudicotyledons</taxon>
        <taxon>Gunneridae</taxon>
        <taxon>Pentapetalae</taxon>
        <taxon>asterids</taxon>
        <taxon>lamiids</taxon>
        <taxon>Solanales</taxon>
        <taxon>Solanaceae</taxon>
        <taxon>Solanoideae</taxon>
        <taxon>Solaneae</taxon>
        <taxon>Solanum</taxon>
    </lineage>
</organism>
<evidence type="ECO:0000313" key="7">
    <source>
        <dbReference type="EMBL" id="KAK6793297.1"/>
    </source>
</evidence>
<proteinExistence type="inferred from homology"/>
<feature type="compositionally biased region" description="Low complexity" evidence="5">
    <location>
        <begin position="318"/>
        <end position="328"/>
    </location>
</feature>
<dbReference type="InterPro" id="IPR000644">
    <property type="entry name" value="CBS_dom"/>
</dbReference>
<dbReference type="InterPro" id="IPR050511">
    <property type="entry name" value="AMPK_gamma/SDS23_families"/>
</dbReference>
<dbReference type="PANTHER" id="PTHR13780">
    <property type="entry name" value="AMP-ACTIVATED PROTEIN KINASE, GAMMA REGULATORY SUBUNIT"/>
    <property type="match status" value="1"/>
</dbReference>
<keyword evidence="8" id="KW-1185">Reference proteome</keyword>
<comment type="similarity">
    <text evidence="1">Belongs to the phospholipid scramblase family.</text>
</comment>
<evidence type="ECO:0000256" key="3">
    <source>
        <dbReference type="ARBA" id="ARBA00023122"/>
    </source>
</evidence>
<dbReference type="Gene3D" id="3.10.580.10">
    <property type="entry name" value="CBS-domain"/>
    <property type="match status" value="1"/>
</dbReference>
<name>A0AAN8TYP5_SOLBU</name>
<evidence type="ECO:0000313" key="8">
    <source>
        <dbReference type="Proteomes" id="UP001371456"/>
    </source>
</evidence>
<keyword evidence="2" id="KW-0677">Repeat</keyword>
<sequence length="795" mass="87996">MAVRFLNRDVSDLCLGKPALRSIPENSTVAEALLLLKRSGETHVSVWNCDHSSSVLEKAKADGDGCHCVGKISMVDVICFLSKQENLIDSSKAFEVPIWKLLPKGDSIVRHLEPNSSLLEAIDYMIEGTQNAVIPIYNYASTDSRRKSSSPRSTHHNGVEYCWLTQEDVARFLLNSIGVFSPMPTFSIESLNIIDHNIMTVGYHDPAISALDSITLANIEQTALAVVDIDNKLIGEISASTLAYCDEDVAAAITTLSAGDLMAYIDYGGPPEDLVGLVKMRLQEKKLGLMTKLMEEEFSVSSSSSSACSCSSDDESGSSRNGSGRYSSSRRSEAITCYPGSSLAAVLIQALAHRASSVWVIDEDHNLVGAVSFKGILEVFRSKFEEQILTVLPLTPLKFQQILLWINIFAIRLRYAKMGWIMSFRRLARQYKCRSSESLGTNEHWNGIFVVKNSSSVQLQLQRRYLSSSLNQTGNLSRELTFEGNMLGRAKLPGFVTGIAQGAGPGAIVVSRQYGKRSGDGPYLNRDFFVQLWLADKKKQRSGRKQKRKLRNTVDQRGTTGFDTFFQVPFRKMFSGASIPEETPHKKVKPVLKQPPISQSVTGILKPTSIEEAMVAPLLARSNLLITRDIEWANLMLGFEQENRYAVMDVCFPQSPVGFIHEQSNLLARQVLLVLLFEHHIPCLDVGYMRLRSLSWIGLVNYEMVTGEDHALSVGRFEKYNKQIVYIEIYGVGINKLESEGCNTGAVMVILPVEIMSGFFVQGAHLWLSQLTALAMSSLGFGGPFGGSTAQFMQR</sequence>
<dbReference type="AlphaFoldDB" id="A0AAN8TYP5"/>
<dbReference type="SUPFAM" id="SSF54631">
    <property type="entry name" value="CBS-domain pair"/>
    <property type="match status" value="2"/>
</dbReference>
<dbReference type="Pfam" id="PF03803">
    <property type="entry name" value="Scramblase"/>
    <property type="match status" value="1"/>
</dbReference>
<evidence type="ECO:0000256" key="2">
    <source>
        <dbReference type="ARBA" id="ARBA00022737"/>
    </source>
</evidence>
<feature type="domain" description="CBS" evidence="6">
    <location>
        <begin position="328"/>
        <end position="386"/>
    </location>
</feature>
<dbReference type="InterPro" id="IPR005552">
    <property type="entry name" value="Scramblase"/>
</dbReference>
<dbReference type="GO" id="GO:0017128">
    <property type="term" value="F:phospholipid scramblase activity"/>
    <property type="evidence" value="ECO:0007669"/>
    <property type="project" value="InterPro"/>
</dbReference>
<evidence type="ECO:0000256" key="5">
    <source>
        <dbReference type="SAM" id="MobiDB-lite"/>
    </source>
</evidence>
<dbReference type="GO" id="GO:0005737">
    <property type="term" value="C:cytoplasm"/>
    <property type="evidence" value="ECO:0007669"/>
    <property type="project" value="TreeGrafter"/>
</dbReference>
<comment type="caution">
    <text evidence="7">The sequence shown here is derived from an EMBL/GenBank/DDBJ whole genome shotgun (WGS) entry which is preliminary data.</text>
</comment>
<evidence type="ECO:0000259" key="6">
    <source>
        <dbReference type="PROSITE" id="PS51371"/>
    </source>
</evidence>
<protein>
    <recommendedName>
        <fullName evidence="6">CBS domain-containing protein</fullName>
    </recommendedName>
</protein>
<dbReference type="PANTHER" id="PTHR13780:SF107">
    <property type="entry name" value="CBS DOMAIN-CONTAINING PROTEIN CBSX5-LIKE"/>
    <property type="match status" value="1"/>
</dbReference>
<evidence type="ECO:0000256" key="4">
    <source>
        <dbReference type="PROSITE-ProRule" id="PRU00703"/>
    </source>
</evidence>
<dbReference type="EMBL" id="JBANQN010000003">
    <property type="protein sequence ID" value="KAK6793297.1"/>
    <property type="molecule type" value="Genomic_DNA"/>
</dbReference>
<evidence type="ECO:0000256" key="1">
    <source>
        <dbReference type="ARBA" id="ARBA00005350"/>
    </source>
</evidence>
<keyword evidence="3 4" id="KW-0129">CBS domain</keyword>
<dbReference type="PROSITE" id="PS51371">
    <property type="entry name" value="CBS"/>
    <property type="match status" value="1"/>
</dbReference>
<feature type="region of interest" description="Disordered" evidence="5">
    <location>
        <begin position="303"/>
        <end position="328"/>
    </location>
</feature>
<dbReference type="GO" id="GO:0005634">
    <property type="term" value="C:nucleus"/>
    <property type="evidence" value="ECO:0007669"/>
    <property type="project" value="TreeGrafter"/>
</dbReference>
<reference evidence="7 8" key="1">
    <citation type="submission" date="2024-02" db="EMBL/GenBank/DDBJ databases">
        <title>de novo genome assembly of Solanum bulbocastanum strain 11H21.</title>
        <authorList>
            <person name="Hosaka A.J."/>
        </authorList>
    </citation>
    <scope>NUCLEOTIDE SEQUENCE [LARGE SCALE GENOMIC DNA]</scope>
    <source>
        <tissue evidence="7">Young leaves</tissue>
    </source>
</reference>
<gene>
    <name evidence="7" type="ORF">RDI58_006750</name>
</gene>